<organism evidence="3 4">
    <name type="scientific">Hyaloscypha bicolor E</name>
    <dbReference type="NCBI Taxonomy" id="1095630"/>
    <lineage>
        <taxon>Eukaryota</taxon>
        <taxon>Fungi</taxon>
        <taxon>Dikarya</taxon>
        <taxon>Ascomycota</taxon>
        <taxon>Pezizomycotina</taxon>
        <taxon>Leotiomycetes</taxon>
        <taxon>Helotiales</taxon>
        <taxon>Hyaloscyphaceae</taxon>
        <taxon>Hyaloscypha</taxon>
        <taxon>Hyaloscypha bicolor</taxon>
    </lineage>
</organism>
<dbReference type="InterPro" id="IPR011333">
    <property type="entry name" value="SKP1/BTB/POZ_sf"/>
</dbReference>
<dbReference type="InParanoid" id="A0A2J6SFV0"/>
<dbReference type="OrthoDB" id="3560540at2759"/>
<dbReference type="InterPro" id="IPR000210">
    <property type="entry name" value="BTB/POZ_dom"/>
</dbReference>
<dbReference type="Proteomes" id="UP000235371">
    <property type="component" value="Unassembled WGS sequence"/>
</dbReference>
<evidence type="ECO:0000313" key="3">
    <source>
        <dbReference type="EMBL" id="PMD49629.1"/>
    </source>
</evidence>
<accession>A0A2J6SFV0</accession>
<dbReference type="GeneID" id="36595755"/>
<name>A0A2J6SFV0_9HELO</name>
<protein>
    <recommendedName>
        <fullName evidence="2">BTB domain-containing protein</fullName>
    </recommendedName>
</protein>
<feature type="region of interest" description="Disordered" evidence="1">
    <location>
        <begin position="1"/>
        <end position="20"/>
    </location>
</feature>
<dbReference type="EMBL" id="KZ613920">
    <property type="protein sequence ID" value="PMD49629.1"/>
    <property type="molecule type" value="Genomic_DNA"/>
</dbReference>
<feature type="domain" description="BTB" evidence="2">
    <location>
        <begin position="39"/>
        <end position="103"/>
    </location>
</feature>
<sequence length="185" mass="21391">MSSPPTTTDKRKKSGDQEEEVQNVVKKARKTPNLVGPQTIVTVNVRKHAGAKIHPFRIHKNYLCHYSPYFEAAFNGRFIEGETQVLELEDTEPRIFGIFVNWLAIFHHIWDNTTEESLLRAYLVEVMVRKPKRSNIATPEHYPHGMLVAIVNGLRKRERNHKVRDGSSQGSGEVPFEELKRFFVR</sequence>
<keyword evidence="4" id="KW-1185">Reference proteome</keyword>
<dbReference type="PANTHER" id="PTHR47843">
    <property type="entry name" value="BTB DOMAIN-CONTAINING PROTEIN-RELATED"/>
    <property type="match status" value="1"/>
</dbReference>
<proteinExistence type="predicted"/>
<dbReference type="CDD" id="cd18186">
    <property type="entry name" value="BTB_POZ_ZBTB_KLHL-like"/>
    <property type="match status" value="1"/>
</dbReference>
<dbReference type="SUPFAM" id="SSF54695">
    <property type="entry name" value="POZ domain"/>
    <property type="match status" value="1"/>
</dbReference>
<gene>
    <name evidence="3" type="ORF">K444DRAFT_670838</name>
</gene>
<evidence type="ECO:0000259" key="2">
    <source>
        <dbReference type="PROSITE" id="PS50097"/>
    </source>
</evidence>
<evidence type="ECO:0000313" key="4">
    <source>
        <dbReference type="Proteomes" id="UP000235371"/>
    </source>
</evidence>
<dbReference type="PROSITE" id="PS50097">
    <property type="entry name" value="BTB"/>
    <property type="match status" value="1"/>
</dbReference>
<dbReference type="AlphaFoldDB" id="A0A2J6SFV0"/>
<reference evidence="3 4" key="1">
    <citation type="submission" date="2016-04" db="EMBL/GenBank/DDBJ databases">
        <title>A degradative enzymes factory behind the ericoid mycorrhizal symbiosis.</title>
        <authorList>
            <consortium name="DOE Joint Genome Institute"/>
            <person name="Martino E."/>
            <person name="Morin E."/>
            <person name="Grelet G."/>
            <person name="Kuo A."/>
            <person name="Kohler A."/>
            <person name="Daghino S."/>
            <person name="Barry K."/>
            <person name="Choi C."/>
            <person name="Cichocki N."/>
            <person name="Clum A."/>
            <person name="Copeland A."/>
            <person name="Hainaut M."/>
            <person name="Haridas S."/>
            <person name="Labutti K."/>
            <person name="Lindquist E."/>
            <person name="Lipzen A."/>
            <person name="Khouja H.-R."/>
            <person name="Murat C."/>
            <person name="Ohm R."/>
            <person name="Olson A."/>
            <person name="Spatafora J."/>
            <person name="Veneault-Fourrey C."/>
            <person name="Henrissat B."/>
            <person name="Grigoriev I."/>
            <person name="Martin F."/>
            <person name="Perotto S."/>
        </authorList>
    </citation>
    <scope>NUCLEOTIDE SEQUENCE [LARGE SCALE GENOMIC DNA]</scope>
    <source>
        <strain evidence="3 4">E</strain>
    </source>
</reference>
<dbReference type="Gene3D" id="3.30.710.10">
    <property type="entry name" value="Potassium Channel Kv1.1, Chain A"/>
    <property type="match status" value="1"/>
</dbReference>
<dbReference type="PANTHER" id="PTHR47843:SF2">
    <property type="entry name" value="BTB DOMAIN-CONTAINING PROTEIN"/>
    <property type="match status" value="1"/>
</dbReference>
<dbReference type="RefSeq" id="XP_024726533.1">
    <property type="nucleotide sequence ID" value="XM_024887679.1"/>
</dbReference>
<evidence type="ECO:0000256" key="1">
    <source>
        <dbReference type="SAM" id="MobiDB-lite"/>
    </source>
</evidence>
<dbReference type="Pfam" id="PF00651">
    <property type="entry name" value="BTB"/>
    <property type="match status" value="1"/>
</dbReference>